<accession>A0ABQ9GX48</accession>
<organism evidence="2 3">
    <name type="scientific">Dryococelus australis</name>
    <dbReference type="NCBI Taxonomy" id="614101"/>
    <lineage>
        <taxon>Eukaryota</taxon>
        <taxon>Metazoa</taxon>
        <taxon>Ecdysozoa</taxon>
        <taxon>Arthropoda</taxon>
        <taxon>Hexapoda</taxon>
        <taxon>Insecta</taxon>
        <taxon>Pterygota</taxon>
        <taxon>Neoptera</taxon>
        <taxon>Polyneoptera</taxon>
        <taxon>Phasmatodea</taxon>
        <taxon>Verophasmatodea</taxon>
        <taxon>Anareolatae</taxon>
        <taxon>Phasmatidae</taxon>
        <taxon>Eurycanthinae</taxon>
        <taxon>Dryococelus</taxon>
    </lineage>
</organism>
<keyword evidence="3" id="KW-1185">Reference proteome</keyword>
<dbReference type="EMBL" id="JARBHB010000008">
    <property type="protein sequence ID" value="KAJ8876597.1"/>
    <property type="molecule type" value="Genomic_DNA"/>
</dbReference>
<sequence length="90" mass="10041">MELGRGGGQEIEREQGKVEGVGQKCWRLRHEEAWPGSGAKDTNANVAKVRGPPTRRDMAQERANAKGDTGARIKCRIYARITKLESKFFV</sequence>
<evidence type="ECO:0000313" key="2">
    <source>
        <dbReference type="EMBL" id="KAJ8876597.1"/>
    </source>
</evidence>
<gene>
    <name evidence="2" type="ORF">PR048_021042</name>
</gene>
<proteinExistence type="predicted"/>
<evidence type="ECO:0000313" key="3">
    <source>
        <dbReference type="Proteomes" id="UP001159363"/>
    </source>
</evidence>
<evidence type="ECO:0000256" key="1">
    <source>
        <dbReference type="SAM" id="MobiDB-lite"/>
    </source>
</evidence>
<protein>
    <submittedName>
        <fullName evidence="2">Uncharacterized protein</fullName>
    </submittedName>
</protein>
<comment type="caution">
    <text evidence="2">The sequence shown here is derived from an EMBL/GenBank/DDBJ whole genome shotgun (WGS) entry which is preliminary data.</text>
</comment>
<feature type="compositionally biased region" description="Basic and acidic residues" evidence="1">
    <location>
        <begin position="54"/>
        <end position="67"/>
    </location>
</feature>
<name>A0ABQ9GX48_9NEOP</name>
<feature type="region of interest" description="Disordered" evidence="1">
    <location>
        <begin position="34"/>
        <end position="67"/>
    </location>
</feature>
<dbReference type="Proteomes" id="UP001159363">
    <property type="component" value="Chromosome 7"/>
</dbReference>
<reference evidence="2 3" key="1">
    <citation type="submission" date="2023-02" db="EMBL/GenBank/DDBJ databases">
        <title>LHISI_Scaffold_Assembly.</title>
        <authorList>
            <person name="Stuart O.P."/>
            <person name="Cleave R."/>
            <person name="Magrath M.J.L."/>
            <person name="Mikheyev A.S."/>
        </authorList>
    </citation>
    <scope>NUCLEOTIDE SEQUENCE [LARGE SCALE GENOMIC DNA]</scope>
    <source>
        <strain evidence="2">Daus_M_001</strain>
        <tissue evidence="2">Leg muscle</tissue>
    </source>
</reference>